<comment type="caution">
    <text evidence="1">The sequence shown here is derived from an EMBL/GenBank/DDBJ whole genome shotgun (WGS) entry which is preliminary data.</text>
</comment>
<organism evidence="1 2">
    <name type="scientific">Aspergillus sclerotialis</name>
    <dbReference type="NCBI Taxonomy" id="2070753"/>
    <lineage>
        <taxon>Eukaryota</taxon>
        <taxon>Fungi</taxon>
        <taxon>Dikarya</taxon>
        <taxon>Ascomycota</taxon>
        <taxon>Pezizomycotina</taxon>
        <taxon>Eurotiomycetes</taxon>
        <taxon>Eurotiomycetidae</taxon>
        <taxon>Eurotiales</taxon>
        <taxon>Aspergillaceae</taxon>
        <taxon>Aspergillus</taxon>
        <taxon>Aspergillus subgen. Polypaecilum</taxon>
    </lineage>
</organism>
<name>A0A3A2Z3M0_9EURO</name>
<dbReference type="AlphaFoldDB" id="A0A3A2Z3M0"/>
<dbReference type="EMBL" id="MVGC01000934">
    <property type="protein sequence ID" value="RJE17456.1"/>
    <property type="molecule type" value="Genomic_DNA"/>
</dbReference>
<dbReference type="Proteomes" id="UP000266188">
    <property type="component" value="Unassembled WGS sequence"/>
</dbReference>
<gene>
    <name evidence="1" type="ORF">PHISCL_10208</name>
</gene>
<evidence type="ECO:0000313" key="1">
    <source>
        <dbReference type="EMBL" id="RJE17456.1"/>
    </source>
</evidence>
<sequence length="78" mass="7926">SKGLRNFPFAAVGITVGFKISEVVLIDASFRNSRGAADGGGGDDVLISKGAKLPGCYATDNAIVDTLGEAGGREVQQV</sequence>
<reference evidence="2" key="1">
    <citation type="submission" date="2017-02" db="EMBL/GenBank/DDBJ databases">
        <authorList>
            <person name="Tafer H."/>
            <person name="Lopandic K."/>
        </authorList>
    </citation>
    <scope>NUCLEOTIDE SEQUENCE [LARGE SCALE GENOMIC DNA]</scope>
    <source>
        <strain evidence="2">CBS 366.77</strain>
    </source>
</reference>
<protein>
    <submittedName>
        <fullName evidence="1">Uncharacterized protein</fullName>
    </submittedName>
</protein>
<proteinExistence type="predicted"/>
<accession>A0A3A2Z3M0</accession>
<keyword evidence="2" id="KW-1185">Reference proteome</keyword>
<evidence type="ECO:0000313" key="2">
    <source>
        <dbReference type="Proteomes" id="UP000266188"/>
    </source>
</evidence>
<feature type="non-terminal residue" evidence="1">
    <location>
        <position position="1"/>
    </location>
</feature>